<dbReference type="Pfam" id="PF00196">
    <property type="entry name" value="GerE"/>
    <property type="match status" value="1"/>
</dbReference>
<evidence type="ECO:0000256" key="3">
    <source>
        <dbReference type="ARBA" id="ARBA00023163"/>
    </source>
</evidence>
<dbReference type="InterPro" id="IPR011006">
    <property type="entry name" value="CheY-like_superfamily"/>
</dbReference>
<name>A0ABT4I9A2_9ACTO</name>
<dbReference type="SUPFAM" id="SSF46894">
    <property type="entry name" value="C-terminal effector domain of the bipartite response regulators"/>
    <property type="match status" value="1"/>
</dbReference>
<dbReference type="InterPro" id="IPR036388">
    <property type="entry name" value="WH-like_DNA-bd_sf"/>
</dbReference>
<evidence type="ECO:0000313" key="8">
    <source>
        <dbReference type="Proteomes" id="UP001072034"/>
    </source>
</evidence>
<dbReference type="Pfam" id="PF00072">
    <property type="entry name" value="Response_reg"/>
    <property type="match status" value="1"/>
</dbReference>
<proteinExistence type="predicted"/>
<dbReference type="Gene3D" id="1.10.10.10">
    <property type="entry name" value="Winged helix-like DNA-binding domain superfamily/Winged helix DNA-binding domain"/>
    <property type="match status" value="1"/>
</dbReference>
<protein>
    <submittedName>
        <fullName evidence="7">Response regulator transcription factor</fullName>
    </submittedName>
</protein>
<dbReference type="PANTHER" id="PTHR44688">
    <property type="entry name" value="DNA-BINDING TRANSCRIPTIONAL ACTIVATOR DEVR_DOSR"/>
    <property type="match status" value="1"/>
</dbReference>
<sequence>MDAECSILVIDDHEMIAQGCQNEFARAGLTWTVSWFRSLRDVVWPAGRALAILDLRLNDGTRPAEVIQELARRSIPVVVYTSGEAPDLIREATATEAVMAIINKTAPTRELIEAIEAALEGRPSASLDWARALEEDENFVGQHLSEREAQVITLYANGMQASTVARALGLSVNSVNQYVARIKEKYRAAGRLTTNSRVALFKEVARDGLISYYE</sequence>
<evidence type="ECO:0000256" key="4">
    <source>
        <dbReference type="PROSITE-ProRule" id="PRU00169"/>
    </source>
</evidence>
<dbReference type="SMART" id="SM00421">
    <property type="entry name" value="HTH_LUXR"/>
    <property type="match status" value="1"/>
</dbReference>
<evidence type="ECO:0000256" key="1">
    <source>
        <dbReference type="ARBA" id="ARBA00023015"/>
    </source>
</evidence>
<dbReference type="InterPro" id="IPR001789">
    <property type="entry name" value="Sig_transdc_resp-reg_receiver"/>
</dbReference>
<evidence type="ECO:0000313" key="7">
    <source>
        <dbReference type="EMBL" id="MCZ0858323.1"/>
    </source>
</evidence>
<evidence type="ECO:0000259" key="6">
    <source>
        <dbReference type="PROSITE" id="PS50110"/>
    </source>
</evidence>
<keyword evidence="4" id="KW-0597">Phosphoprotein</keyword>
<comment type="caution">
    <text evidence="7">The sequence shown here is derived from an EMBL/GenBank/DDBJ whole genome shotgun (WGS) entry which is preliminary data.</text>
</comment>
<dbReference type="PANTHER" id="PTHR44688:SF16">
    <property type="entry name" value="DNA-BINDING TRANSCRIPTIONAL ACTIVATOR DEVR_DOSR"/>
    <property type="match status" value="1"/>
</dbReference>
<dbReference type="InterPro" id="IPR000792">
    <property type="entry name" value="Tscrpt_reg_LuxR_C"/>
</dbReference>
<dbReference type="PROSITE" id="PS00622">
    <property type="entry name" value="HTH_LUXR_1"/>
    <property type="match status" value="1"/>
</dbReference>
<evidence type="ECO:0000256" key="2">
    <source>
        <dbReference type="ARBA" id="ARBA00023125"/>
    </source>
</evidence>
<keyword evidence="8" id="KW-1185">Reference proteome</keyword>
<gene>
    <name evidence="7" type="ORF">OHJ16_09745</name>
</gene>
<accession>A0ABT4I9A2</accession>
<dbReference type="PROSITE" id="PS50110">
    <property type="entry name" value="RESPONSE_REGULATORY"/>
    <property type="match status" value="1"/>
</dbReference>
<feature type="domain" description="HTH luxR-type" evidence="5">
    <location>
        <begin position="137"/>
        <end position="208"/>
    </location>
</feature>
<dbReference type="PROSITE" id="PS50043">
    <property type="entry name" value="HTH_LUXR_2"/>
    <property type="match status" value="1"/>
</dbReference>
<dbReference type="EMBL" id="JAPTMY010000020">
    <property type="protein sequence ID" value="MCZ0858323.1"/>
    <property type="molecule type" value="Genomic_DNA"/>
</dbReference>
<reference evidence="7" key="1">
    <citation type="submission" date="2022-10" db="EMBL/GenBank/DDBJ databases">
        <title>Genome sequence of Actinomyces israelii ATCC 10048.</title>
        <authorList>
            <person name="Watt R.M."/>
            <person name="Tong W.M."/>
        </authorList>
    </citation>
    <scope>NUCLEOTIDE SEQUENCE</scope>
    <source>
        <strain evidence="7">ATCC 10048</strain>
    </source>
</reference>
<dbReference type="Proteomes" id="UP001072034">
    <property type="component" value="Unassembled WGS sequence"/>
</dbReference>
<keyword evidence="3" id="KW-0804">Transcription</keyword>
<organism evidence="7 8">
    <name type="scientific">Actinomyces israelii</name>
    <dbReference type="NCBI Taxonomy" id="1659"/>
    <lineage>
        <taxon>Bacteria</taxon>
        <taxon>Bacillati</taxon>
        <taxon>Actinomycetota</taxon>
        <taxon>Actinomycetes</taxon>
        <taxon>Actinomycetales</taxon>
        <taxon>Actinomycetaceae</taxon>
        <taxon>Actinomyces</taxon>
    </lineage>
</organism>
<feature type="domain" description="Response regulatory" evidence="6">
    <location>
        <begin position="6"/>
        <end position="119"/>
    </location>
</feature>
<feature type="modified residue" description="4-aspartylphosphate" evidence="4">
    <location>
        <position position="54"/>
    </location>
</feature>
<dbReference type="SUPFAM" id="SSF52172">
    <property type="entry name" value="CheY-like"/>
    <property type="match status" value="1"/>
</dbReference>
<dbReference type="Gene3D" id="3.40.50.2300">
    <property type="match status" value="1"/>
</dbReference>
<dbReference type="RefSeq" id="WP_043564495.1">
    <property type="nucleotide sequence ID" value="NZ_CAJPNG010000016.1"/>
</dbReference>
<dbReference type="PRINTS" id="PR00038">
    <property type="entry name" value="HTHLUXR"/>
</dbReference>
<keyword evidence="1" id="KW-0805">Transcription regulation</keyword>
<dbReference type="InterPro" id="IPR016032">
    <property type="entry name" value="Sig_transdc_resp-reg_C-effctor"/>
</dbReference>
<evidence type="ECO:0000259" key="5">
    <source>
        <dbReference type="PROSITE" id="PS50043"/>
    </source>
</evidence>
<keyword evidence="2" id="KW-0238">DNA-binding</keyword>